<dbReference type="GO" id="GO:0004523">
    <property type="term" value="F:RNA-DNA hybrid ribonuclease activity"/>
    <property type="evidence" value="ECO:0007669"/>
    <property type="project" value="InterPro"/>
</dbReference>
<accession>A0A484ICV7</accession>
<name>A0A484ICV7_9ARCH</name>
<evidence type="ECO:0000313" key="4">
    <source>
        <dbReference type="Proteomes" id="UP000294299"/>
    </source>
</evidence>
<reference evidence="3 4" key="1">
    <citation type="submission" date="2019-02" db="EMBL/GenBank/DDBJ databases">
        <authorList>
            <person name="Lehtovirta-Morley E L."/>
        </authorList>
    </citation>
    <scope>NUCLEOTIDE SEQUENCE [LARGE SCALE GENOMIC DNA]</scope>
    <source>
        <strain evidence="3">NFRAN1</strain>
    </source>
</reference>
<evidence type="ECO:0000256" key="1">
    <source>
        <dbReference type="SAM" id="Coils"/>
    </source>
</evidence>
<organism evidence="3 4">
    <name type="scientific">Candidatus Nitrosocosmicus franklandianus</name>
    <dbReference type="NCBI Taxonomy" id="1798806"/>
    <lineage>
        <taxon>Archaea</taxon>
        <taxon>Nitrososphaerota</taxon>
        <taxon>Nitrososphaeria</taxon>
        <taxon>Nitrososphaerales</taxon>
        <taxon>Nitrososphaeraceae</taxon>
        <taxon>Candidatus Nitrosocosmicus</taxon>
    </lineage>
</organism>
<feature type="domain" description="RNase H type-1" evidence="2">
    <location>
        <begin position="1"/>
        <end position="127"/>
    </location>
</feature>
<keyword evidence="1" id="KW-0175">Coiled coil</keyword>
<dbReference type="InterPro" id="IPR002156">
    <property type="entry name" value="RNaseH_domain"/>
</dbReference>
<dbReference type="PROSITE" id="PS50879">
    <property type="entry name" value="RNASE_H_1"/>
    <property type="match status" value="1"/>
</dbReference>
<dbReference type="InterPro" id="IPR036397">
    <property type="entry name" value="RNaseH_sf"/>
</dbReference>
<dbReference type="Gene3D" id="3.30.420.10">
    <property type="entry name" value="Ribonuclease H-like superfamily/Ribonuclease H"/>
    <property type="match status" value="1"/>
</dbReference>
<evidence type="ECO:0000259" key="2">
    <source>
        <dbReference type="PROSITE" id="PS50879"/>
    </source>
</evidence>
<dbReference type="KEGG" id="nfn:NFRAN_2324"/>
<protein>
    <submittedName>
        <fullName evidence="3">14.7 kDa ribonuclease H-like protein</fullName>
    </submittedName>
</protein>
<dbReference type="InterPro" id="IPR012337">
    <property type="entry name" value="RNaseH-like_sf"/>
</dbReference>
<sequence length="141" mass="16333">MLNVHIDGASRGNPGLSAIGIIIMKDDKVIKEHGEFIGVKTNNQAEYEALRRALEICSDLDREVNILSDSELLINQRNLKYRIRSQELKILSRQIAALEKNYDKITYKHVPRSKNRRADYLANKALDEYQRSNQFEYIDPN</sequence>
<dbReference type="Proteomes" id="UP000294299">
    <property type="component" value="Chromosome NFRAN"/>
</dbReference>
<dbReference type="SUPFAM" id="SSF53098">
    <property type="entry name" value="Ribonuclease H-like"/>
    <property type="match status" value="1"/>
</dbReference>
<dbReference type="EMBL" id="LR216287">
    <property type="protein sequence ID" value="VFJ14646.1"/>
    <property type="molecule type" value="Genomic_DNA"/>
</dbReference>
<dbReference type="GO" id="GO:0003676">
    <property type="term" value="F:nucleic acid binding"/>
    <property type="evidence" value="ECO:0007669"/>
    <property type="project" value="InterPro"/>
</dbReference>
<dbReference type="AlphaFoldDB" id="A0A484ICV7"/>
<proteinExistence type="predicted"/>
<gene>
    <name evidence="3" type="primary">rnhA</name>
    <name evidence="3" type="ORF">NFRAN_2324</name>
</gene>
<dbReference type="PANTHER" id="PTHR46387">
    <property type="entry name" value="POLYNUCLEOTIDYL TRANSFERASE, RIBONUCLEASE H-LIKE SUPERFAMILY PROTEIN"/>
    <property type="match status" value="1"/>
</dbReference>
<dbReference type="PANTHER" id="PTHR46387:SF2">
    <property type="entry name" value="RIBONUCLEASE HI"/>
    <property type="match status" value="1"/>
</dbReference>
<feature type="coiled-coil region" evidence="1">
    <location>
        <begin position="81"/>
        <end position="108"/>
    </location>
</feature>
<dbReference type="CDD" id="cd09279">
    <property type="entry name" value="RNase_HI_like"/>
    <property type="match status" value="1"/>
</dbReference>
<keyword evidence="4" id="KW-1185">Reference proteome</keyword>
<evidence type="ECO:0000313" key="3">
    <source>
        <dbReference type="EMBL" id="VFJ14646.1"/>
    </source>
</evidence>
<dbReference type="Pfam" id="PF13456">
    <property type="entry name" value="RVT_3"/>
    <property type="match status" value="1"/>
</dbReference>